<dbReference type="EMBL" id="MHRK01000051">
    <property type="protein sequence ID" value="OHA22605.1"/>
    <property type="molecule type" value="Genomic_DNA"/>
</dbReference>
<dbReference type="AlphaFoldDB" id="A0A1G2MFA6"/>
<sequence length="285" mass="34041">MEGIKLNEEVPKNRDLETPEQVYQALNPNREKQILAQFTPEQQEEIRQKQQTLSSLAYFIGKDFRIPVELNEPGGGWYWNFKDNEIRIDPKDLLEKPMDYLRFVISHEGGHRRISRTDFIPLEEWQQPGFSFMMNAIEDPRDNNFVAESYPKFREQMSLAYEQDLDFEAKAKEKADQKLGYKPRFMQAGFEYIKQWFRETKGQDFEISPDLPEEVKVVVEATLQSAQDSWLRYPSRQEADKSEELIIKYAELSYQINRDQVWPEFKKLIDDRYPISWTHFLFLTE</sequence>
<accession>A0A1G2MFA6</accession>
<dbReference type="Proteomes" id="UP000177130">
    <property type="component" value="Unassembled WGS sequence"/>
</dbReference>
<dbReference type="STRING" id="1802306.A3C72_00700"/>
<protein>
    <submittedName>
        <fullName evidence="1">Uncharacterized protein</fullName>
    </submittedName>
</protein>
<proteinExistence type="predicted"/>
<comment type="caution">
    <text evidence="1">The sequence shown here is derived from an EMBL/GenBank/DDBJ whole genome shotgun (WGS) entry which is preliminary data.</text>
</comment>
<name>A0A1G2MFA6_9BACT</name>
<gene>
    <name evidence="1" type="ORF">A3C72_00700</name>
</gene>
<evidence type="ECO:0000313" key="1">
    <source>
        <dbReference type="EMBL" id="OHA22605.1"/>
    </source>
</evidence>
<organism evidence="1 2">
    <name type="scientific">Candidatus Taylorbacteria bacterium RIFCSPHIGHO2_02_FULL_43_32b</name>
    <dbReference type="NCBI Taxonomy" id="1802306"/>
    <lineage>
        <taxon>Bacteria</taxon>
        <taxon>Candidatus Tayloriibacteriota</taxon>
    </lineage>
</organism>
<evidence type="ECO:0000313" key="2">
    <source>
        <dbReference type="Proteomes" id="UP000177130"/>
    </source>
</evidence>
<reference evidence="1 2" key="1">
    <citation type="journal article" date="2016" name="Nat. Commun.">
        <title>Thousands of microbial genomes shed light on interconnected biogeochemical processes in an aquifer system.</title>
        <authorList>
            <person name="Anantharaman K."/>
            <person name="Brown C.T."/>
            <person name="Hug L.A."/>
            <person name="Sharon I."/>
            <person name="Castelle C.J."/>
            <person name="Probst A.J."/>
            <person name="Thomas B.C."/>
            <person name="Singh A."/>
            <person name="Wilkins M.J."/>
            <person name="Karaoz U."/>
            <person name="Brodie E.L."/>
            <person name="Williams K.H."/>
            <person name="Hubbard S.S."/>
            <person name="Banfield J.F."/>
        </authorList>
    </citation>
    <scope>NUCLEOTIDE SEQUENCE [LARGE SCALE GENOMIC DNA]</scope>
</reference>